<protein>
    <submittedName>
        <fullName evidence="3">Uncharacterized mitochondrial protein AtMg00860-like</fullName>
    </submittedName>
</protein>
<keyword evidence="2" id="KW-1185">Reference proteome</keyword>
<reference evidence="2" key="1">
    <citation type="journal article" date="2020" name="Nat. Genet.">
        <title>Genomic diversifications of five Gossypium allopolyploid species and their impact on cotton improvement.</title>
        <authorList>
            <person name="Chen Z.J."/>
            <person name="Sreedasyam A."/>
            <person name="Ando A."/>
            <person name="Song Q."/>
            <person name="De Santiago L.M."/>
            <person name="Hulse-Kemp A.M."/>
            <person name="Ding M."/>
            <person name="Ye W."/>
            <person name="Kirkbride R.C."/>
            <person name="Jenkins J."/>
            <person name="Plott C."/>
            <person name="Lovell J."/>
            <person name="Lin Y.M."/>
            <person name="Vaughn R."/>
            <person name="Liu B."/>
            <person name="Simpson S."/>
            <person name="Scheffler B.E."/>
            <person name="Wen L."/>
            <person name="Saski C.A."/>
            <person name="Grover C.E."/>
            <person name="Hu G."/>
            <person name="Conover J.L."/>
            <person name="Carlson J.W."/>
            <person name="Shu S."/>
            <person name="Boston L.B."/>
            <person name="Williams M."/>
            <person name="Peterson D.G."/>
            <person name="McGee K."/>
            <person name="Jones D.C."/>
            <person name="Wendel J.F."/>
            <person name="Stelly D.M."/>
            <person name="Grimwood J."/>
            <person name="Schmutz J."/>
        </authorList>
    </citation>
    <scope>NUCLEOTIDE SEQUENCE [LARGE SCALE GENOMIC DNA]</scope>
    <source>
        <strain evidence="2">cv. TM-1</strain>
    </source>
</reference>
<dbReference type="CDD" id="cd01647">
    <property type="entry name" value="RT_LTR"/>
    <property type="match status" value="1"/>
</dbReference>
<reference evidence="3" key="2">
    <citation type="submission" date="2025-08" db="UniProtKB">
        <authorList>
            <consortium name="RefSeq"/>
        </authorList>
    </citation>
    <scope>IDENTIFICATION</scope>
</reference>
<dbReference type="RefSeq" id="XP_040967924.1">
    <property type="nucleotide sequence ID" value="XM_041111990.1"/>
</dbReference>
<dbReference type="InterPro" id="IPR000477">
    <property type="entry name" value="RT_dom"/>
</dbReference>
<dbReference type="SUPFAM" id="SSF56672">
    <property type="entry name" value="DNA/RNA polymerases"/>
    <property type="match status" value="1"/>
</dbReference>
<evidence type="ECO:0000259" key="1">
    <source>
        <dbReference type="Pfam" id="PF00078"/>
    </source>
</evidence>
<dbReference type="Gene3D" id="3.10.10.10">
    <property type="entry name" value="HIV Type 1 Reverse Transcriptase, subunit A, domain 1"/>
    <property type="match status" value="1"/>
</dbReference>
<dbReference type="Gene3D" id="3.30.70.270">
    <property type="match status" value="3"/>
</dbReference>
<name>A0ABM3BLI2_GOSHI</name>
<dbReference type="Pfam" id="PF00078">
    <property type="entry name" value="RVT_1"/>
    <property type="match status" value="1"/>
</dbReference>
<dbReference type="Proteomes" id="UP000818029">
    <property type="component" value="Chromosome A05"/>
</dbReference>
<dbReference type="GeneID" id="121228948"/>
<proteinExistence type="predicted"/>
<sequence length="180" mass="21060">MCIDYRALNKITVRNRYPIPLIAVLFDQLGSARWFTKLDLRSGYHQVRIAEGDEPKTACVTRKTLNEHVEHLREVFQTLRENELFVKEEKCTFAQPEVPFLGHIVGGGKIRMDESKIRAIAEWEAPTKVTELRSFLGLANYYRRFIEGYSRITVPLTDMLKKGKVWDWNPQCERAFNQLK</sequence>
<accession>A0ABM3BLI2</accession>
<dbReference type="InterPro" id="IPR043502">
    <property type="entry name" value="DNA/RNA_pol_sf"/>
</dbReference>
<feature type="domain" description="Reverse transcriptase" evidence="1">
    <location>
        <begin position="2"/>
        <end position="63"/>
    </location>
</feature>
<dbReference type="PANTHER" id="PTHR37984">
    <property type="entry name" value="PROTEIN CBG26694"/>
    <property type="match status" value="1"/>
</dbReference>
<organism evidence="2 3">
    <name type="scientific">Gossypium hirsutum</name>
    <name type="common">Upland cotton</name>
    <name type="synonym">Gossypium mexicanum</name>
    <dbReference type="NCBI Taxonomy" id="3635"/>
    <lineage>
        <taxon>Eukaryota</taxon>
        <taxon>Viridiplantae</taxon>
        <taxon>Streptophyta</taxon>
        <taxon>Embryophyta</taxon>
        <taxon>Tracheophyta</taxon>
        <taxon>Spermatophyta</taxon>
        <taxon>Magnoliopsida</taxon>
        <taxon>eudicotyledons</taxon>
        <taxon>Gunneridae</taxon>
        <taxon>Pentapetalae</taxon>
        <taxon>rosids</taxon>
        <taxon>malvids</taxon>
        <taxon>Malvales</taxon>
        <taxon>Malvaceae</taxon>
        <taxon>Malvoideae</taxon>
        <taxon>Gossypium</taxon>
    </lineage>
</organism>
<evidence type="ECO:0000313" key="3">
    <source>
        <dbReference type="RefSeq" id="XP_040967924.1"/>
    </source>
</evidence>
<dbReference type="InterPro" id="IPR043128">
    <property type="entry name" value="Rev_trsase/Diguanyl_cyclase"/>
</dbReference>
<evidence type="ECO:0000313" key="2">
    <source>
        <dbReference type="Proteomes" id="UP000818029"/>
    </source>
</evidence>
<dbReference type="InterPro" id="IPR050951">
    <property type="entry name" value="Retrovirus_Pol_polyprotein"/>
</dbReference>
<dbReference type="PANTHER" id="PTHR37984:SF5">
    <property type="entry name" value="PROTEIN NYNRIN-LIKE"/>
    <property type="match status" value="1"/>
</dbReference>
<gene>
    <name evidence="3" type="primary">LOC121228948</name>
</gene>